<name>A0ABX0XAS3_9BACT</name>
<reference evidence="1 2" key="1">
    <citation type="submission" date="2020-03" db="EMBL/GenBank/DDBJ databases">
        <title>Genomic Encyclopedia of Type Strains, Phase IV (KMG-IV): sequencing the most valuable type-strain genomes for metagenomic binning, comparative biology and taxonomic classification.</title>
        <authorList>
            <person name="Goeker M."/>
        </authorList>
    </citation>
    <scope>NUCLEOTIDE SEQUENCE [LARGE SCALE GENOMIC DNA]</scope>
    <source>
        <strain evidence="1 2">DSM 105096</strain>
    </source>
</reference>
<dbReference type="InterPro" id="IPR029044">
    <property type="entry name" value="Nucleotide-diphossugar_trans"/>
</dbReference>
<protein>
    <submittedName>
        <fullName evidence="1">2-phospho-L-lactate guanylyltransferase (CobY/MobA/RfbA family)</fullName>
    </submittedName>
</protein>
<sequence length="222" mass="24083">MTTNHPTAILLFSRTAEAEAQAKSFGAGAVGDVRIATELIRCTERMLNRAGLPVIRADESRQRGRDFGTRLATAMTEAFALGYENLLVVGNDAPDLTVGHLQRASQSLAAGVNVVVPDRRGGIALLGICREDFAPAALTSLAWETDALREELLQIIPNAQLMSAVRDINALADLRLEWSRLRSRLGRLAHLLVENILVFAGRSATPARLLLSTVVRGPPVWR</sequence>
<dbReference type="Proteomes" id="UP000770785">
    <property type="component" value="Unassembled WGS sequence"/>
</dbReference>
<evidence type="ECO:0000313" key="2">
    <source>
        <dbReference type="Proteomes" id="UP000770785"/>
    </source>
</evidence>
<gene>
    <name evidence="1" type="ORF">GGR27_001870</name>
</gene>
<keyword evidence="1" id="KW-0548">Nucleotidyltransferase</keyword>
<dbReference type="GO" id="GO:0016779">
    <property type="term" value="F:nucleotidyltransferase activity"/>
    <property type="evidence" value="ECO:0007669"/>
    <property type="project" value="UniProtKB-KW"/>
</dbReference>
<dbReference type="Gene3D" id="3.90.550.10">
    <property type="entry name" value="Spore Coat Polysaccharide Biosynthesis Protein SpsA, Chain A"/>
    <property type="match status" value="1"/>
</dbReference>
<evidence type="ECO:0000313" key="1">
    <source>
        <dbReference type="EMBL" id="NJC26371.1"/>
    </source>
</evidence>
<dbReference type="PANTHER" id="PTHR36529">
    <property type="entry name" value="SLL1095 PROTEIN"/>
    <property type="match status" value="1"/>
</dbReference>
<organism evidence="1 2">
    <name type="scientific">Neolewinella antarctica</name>
    <dbReference type="NCBI Taxonomy" id="442734"/>
    <lineage>
        <taxon>Bacteria</taxon>
        <taxon>Pseudomonadati</taxon>
        <taxon>Bacteroidota</taxon>
        <taxon>Saprospiria</taxon>
        <taxon>Saprospirales</taxon>
        <taxon>Lewinellaceae</taxon>
        <taxon>Neolewinella</taxon>
    </lineage>
</organism>
<dbReference type="Pfam" id="PF09837">
    <property type="entry name" value="DUF2064"/>
    <property type="match status" value="1"/>
</dbReference>
<proteinExistence type="predicted"/>
<dbReference type="PANTHER" id="PTHR36529:SF1">
    <property type="entry name" value="GLYCOSYLTRANSFERASE"/>
    <property type="match status" value="1"/>
</dbReference>
<comment type="caution">
    <text evidence="1">The sequence shown here is derived from an EMBL/GenBank/DDBJ whole genome shotgun (WGS) entry which is preliminary data.</text>
</comment>
<dbReference type="RefSeq" id="WP_168037119.1">
    <property type="nucleotide sequence ID" value="NZ_JAATJH010000002.1"/>
</dbReference>
<accession>A0ABX0XAS3</accession>
<dbReference type="SUPFAM" id="SSF53448">
    <property type="entry name" value="Nucleotide-diphospho-sugar transferases"/>
    <property type="match status" value="1"/>
</dbReference>
<keyword evidence="1" id="KW-0808">Transferase</keyword>
<dbReference type="EMBL" id="JAATJH010000002">
    <property type="protein sequence ID" value="NJC26371.1"/>
    <property type="molecule type" value="Genomic_DNA"/>
</dbReference>
<keyword evidence="2" id="KW-1185">Reference proteome</keyword>
<dbReference type="InterPro" id="IPR018641">
    <property type="entry name" value="Trfase_1_rSAM/seldom-assoc"/>
</dbReference>